<organism evidence="1 2">
    <name type="scientific">Frondihabitans cladoniiphilus</name>
    <dbReference type="NCBI Taxonomy" id="715785"/>
    <lineage>
        <taxon>Bacteria</taxon>
        <taxon>Bacillati</taxon>
        <taxon>Actinomycetota</taxon>
        <taxon>Actinomycetes</taxon>
        <taxon>Micrococcales</taxon>
        <taxon>Microbacteriaceae</taxon>
        <taxon>Frondihabitans</taxon>
    </lineage>
</organism>
<evidence type="ECO:0000313" key="1">
    <source>
        <dbReference type="EMBL" id="GAA4668576.1"/>
    </source>
</evidence>
<evidence type="ECO:0000313" key="2">
    <source>
        <dbReference type="Proteomes" id="UP001501295"/>
    </source>
</evidence>
<keyword evidence="2" id="KW-1185">Reference proteome</keyword>
<comment type="caution">
    <text evidence="1">The sequence shown here is derived from an EMBL/GenBank/DDBJ whole genome shotgun (WGS) entry which is preliminary data.</text>
</comment>
<gene>
    <name evidence="1" type="ORF">GCM10025780_09270</name>
</gene>
<sequence>MSMHPRYAPIMTTDARFGIEFSEHPTPGLPLDGMSTTRVGHVWSEDAQHLVERGDGAIFVVDPSGANPLFVNSSLAATHAFLEAFRLFYLVERPTPYAAKPTMTVAEARAKLARLHRGEPEPVVAAEEPIPRGERLAALRADLETRDAPALEPATWWSRVLDELATARV</sequence>
<reference evidence="2" key="1">
    <citation type="journal article" date="2019" name="Int. J. Syst. Evol. Microbiol.">
        <title>The Global Catalogue of Microorganisms (GCM) 10K type strain sequencing project: providing services to taxonomists for standard genome sequencing and annotation.</title>
        <authorList>
            <consortium name="The Broad Institute Genomics Platform"/>
            <consortium name="The Broad Institute Genome Sequencing Center for Infectious Disease"/>
            <person name="Wu L."/>
            <person name="Ma J."/>
        </authorList>
    </citation>
    <scope>NUCLEOTIDE SEQUENCE [LARGE SCALE GENOMIC DNA]</scope>
    <source>
        <strain evidence="2">JCM 18956</strain>
    </source>
</reference>
<evidence type="ECO:0008006" key="3">
    <source>
        <dbReference type="Google" id="ProtNLM"/>
    </source>
</evidence>
<name>A0ABP8VPW2_9MICO</name>
<dbReference type="EMBL" id="BAABLM010000001">
    <property type="protein sequence ID" value="GAA4668576.1"/>
    <property type="molecule type" value="Genomic_DNA"/>
</dbReference>
<protein>
    <recommendedName>
        <fullName evidence="3">SUKH-4 immunity protein of toxin-antitoxin system</fullName>
    </recommendedName>
</protein>
<accession>A0ABP8VPW2</accession>
<proteinExistence type="predicted"/>
<dbReference type="Proteomes" id="UP001501295">
    <property type="component" value="Unassembled WGS sequence"/>
</dbReference>